<accession>A0A4W4EGC6</accession>
<evidence type="ECO:0000256" key="3">
    <source>
        <dbReference type="ARBA" id="ARBA00022490"/>
    </source>
</evidence>
<evidence type="ECO:0000256" key="6">
    <source>
        <dbReference type="SAM" id="MobiDB-lite"/>
    </source>
</evidence>
<dbReference type="GO" id="GO:0098535">
    <property type="term" value="P:de novo centriole assembly involved in multi-ciliated epithelial cell differentiation"/>
    <property type="evidence" value="ECO:0007669"/>
    <property type="project" value="TreeGrafter"/>
</dbReference>
<dbReference type="Pfam" id="PF17045">
    <property type="entry name" value="CEP63"/>
    <property type="match status" value="1"/>
</dbReference>
<reference evidence="10" key="2">
    <citation type="journal article" date="2017" name="Sci. Adv.">
        <title>A tail of two voltages: Proteomic comparison of the three electric organs of the electric eel.</title>
        <authorList>
            <person name="Traeger L.L."/>
            <person name="Sabat G."/>
            <person name="Barrett-Wilt G.A."/>
            <person name="Wells G.B."/>
            <person name="Sussman M.R."/>
        </authorList>
    </citation>
    <scope>NUCLEOTIDE SEQUENCE [LARGE SCALE GENOMIC DNA]</scope>
</reference>
<sequence length="700" mass="79306">MDAFLGTLQDHDISSVLTSCEPELQELMRQIDIMVNHKRSEWEAEVRALELRLHNGEAELQSARDLLDKRNSEIRVLGKQLEDMQAAKQELAGKYERQLQHVKEEVGMLSKLKHSYEKLQRKNLKEAREGARSQVEEKGEVLLLSRKLEEFRQRSAEWEQQRLQYQRQVVSLEAQRKNLAEQFTLMQAQGAGRLQAQAEAQLLRVQLQRAQGSLQTQELELERLRLLQDDLGDSQREQQVSGSAAANAPGQVLSEERQELRATLDSQDQFVQSLSLQEQQLHTQVTYLRQSLQAKEDIIRSLEGCLASQSSSPGLASLRQELDRVVTKLHSSQDCEKHLKTEVTRLRNKLDTVRRQRADGSKREQEQKQAEEEHARSVAEVKRLREELQRAEQTRHGELEGMRKEVSQLTSELHQRDIAMATLSGSASGMERQLRAEVERAEHREAELKVTQVQLETLKIENQHLNDLLERVESRSPKRADRTLASLRDSYMSSLGSLEQENRQLRQELAELCARMDASAQTWQDKYERALLQNQSSHTHARCEAELQAVEARMQASSSHYERQIQTLLKQLEALSVPSPHRADGQPGESRPPVSPLPSPSSSGSSSSSADGGQRRAALRGTAAREEKAPASGPAGDPISVERCAASPDVSVASRFLEEESLRSEELLQRLDSHIQSMKQENAETVHKYLGKDSSPQSAH</sequence>
<evidence type="ECO:0008006" key="11">
    <source>
        <dbReference type="Google" id="ProtNLM"/>
    </source>
</evidence>
<evidence type="ECO:0000313" key="10">
    <source>
        <dbReference type="Proteomes" id="UP000314983"/>
    </source>
</evidence>
<evidence type="ECO:0000256" key="2">
    <source>
        <dbReference type="ARBA" id="ARBA00007181"/>
    </source>
</evidence>
<evidence type="ECO:0000256" key="5">
    <source>
        <dbReference type="SAM" id="Coils"/>
    </source>
</evidence>
<dbReference type="GO" id="GO:0005737">
    <property type="term" value="C:cytoplasm"/>
    <property type="evidence" value="ECO:0007669"/>
    <property type="project" value="UniProtKB-SubCell"/>
</dbReference>
<dbReference type="Ensembl" id="ENSEEET00000010925.2">
    <property type="protein sequence ID" value="ENSEEEP00000010802.2"/>
    <property type="gene ID" value="ENSEEEG00000005474.2"/>
</dbReference>
<name>A0A4W4EGC6_ELEEL</name>
<feature type="coiled-coil region" evidence="5">
    <location>
        <begin position="431"/>
        <end position="522"/>
    </location>
</feature>
<feature type="coiled-coil region" evidence="5">
    <location>
        <begin position="109"/>
        <end position="227"/>
    </location>
</feature>
<gene>
    <name evidence="9" type="primary">CEP63</name>
</gene>
<dbReference type="GO" id="GO:0005814">
    <property type="term" value="C:centriole"/>
    <property type="evidence" value="ECO:0007669"/>
    <property type="project" value="TreeGrafter"/>
</dbReference>
<reference evidence="9" key="3">
    <citation type="submission" date="2020-05" db="EMBL/GenBank/DDBJ databases">
        <title>Electrophorus electricus (electric eel) genome, fEleEle1, primary haplotype.</title>
        <authorList>
            <person name="Myers G."/>
            <person name="Meyer A."/>
            <person name="Fedrigo O."/>
            <person name="Formenti G."/>
            <person name="Rhie A."/>
            <person name="Tracey A."/>
            <person name="Sims Y."/>
            <person name="Jarvis E.D."/>
        </authorList>
    </citation>
    <scope>NUCLEOTIDE SEQUENCE [LARGE SCALE GENOMIC DNA]</scope>
</reference>
<feature type="region of interest" description="Disordered" evidence="6">
    <location>
        <begin position="350"/>
        <end position="380"/>
    </location>
</feature>
<reference evidence="9" key="4">
    <citation type="submission" date="2025-08" db="UniProtKB">
        <authorList>
            <consortium name="Ensembl"/>
        </authorList>
    </citation>
    <scope>IDENTIFICATION</scope>
</reference>
<dbReference type="PANTHER" id="PTHR18875:SF3">
    <property type="entry name" value="CENTROSOMAL PROTEIN OF 63 KDA"/>
    <property type="match status" value="1"/>
</dbReference>
<reference evidence="10" key="1">
    <citation type="journal article" date="2014" name="Science">
        <title>Nonhuman genetics. Genomic basis for the convergent evolution of electric organs.</title>
        <authorList>
            <person name="Gallant J.R."/>
            <person name="Traeger L.L."/>
            <person name="Volkening J.D."/>
            <person name="Moffett H."/>
            <person name="Chen P.H."/>
            <person name="Novina C.D."/>
            <person name="Phillips G.N.Jr."/>
            <person name="Anand R."/>
            <person name="Wells G.B."/>
            <person name="Pinch M."/>
            <person name="Guth R."/>
            <person name="Unguez G.A."/>
            <person name="Albert J.S."/>
            <person name="Zakon H.H."/>
            <person name="Samanta M.P."/>
            <person name="Sussman M.R."/>
        </authorList>
    </citation>
    <scope>NUCLEOTIDE SEQUENCE [LARGE SCALE GENOMIC DNA]</scope>
</reference>
<feature type="domain" description="CEP63/Deup1 N-terminal" evidence="7">
    <location>
        <begin position="17"/>
        <end position="268"/>
    </location>
</feature>
<protein>
    <recommendedName>
        <fullName evidence="11">Centrosomal protein Cep63/Deup1 N-terminal domain-containing protein</fullName>
    </recommendedName>
</protein>
<evidence type="ECO:0000313" key="9">
    <source>
        <dbReference type="Ensembl" id="ENSEEEP00000010802.2"/>
    </source>
</evidence>
<dbReference type="Pfam" id="PF25771">
    <property type="entry name" value="CC_CEP152-bind"/>
    <property type="match status" value="1"/>
</dbReference>
<dbReference type="GeneTree" id="ENSGT00940000153190"/>
<proteinExistence type="inferred from homology"/>
<dbReference type="AlphaFoldDB" id="A0A4W4EGC6"/>
<evidence type="ECO:0000259" key="7">
    <source>
        <dbReference type="Pfam" id="PF17045"/>
    </source>
</evidence>
<feature type="coiled-coil region" evidence="5">
    <location>
        <begin position="39"/>
        <end position="66"/>
    </location>
</feature>
<feature type="domain" description="CEP63/Deup1 CEP152 binding coiled coil" evidence="8">
    <location>
        <begin position="654"/>
        <end position="689"/>
    </location>
</feature>
<dbReference type="InterPro" id="IPR031470">
    <property type="entry name" value="CEP63/Deup1_N"/>
</dbReference>
<comment type="similarity">
    <text evidence="2">Belongs to the CEP63 family.</text>
</comment>
<keyword evidence="10" id="KW-1185">Reference proteome</keyword>
<dbReference type="InterPro" id="IPR057656">
    <property type="entry name" value="CEP63/Deup1_CC"/>
</dbReference>
<keyword evidence="3" id="KW-0963">Cytoplasm</keyword>
<comment type="subcellular location">
    <subcellularLocation>
        <location evidence="1">Cytoplasm</location>
    </subcellularLocation>
</comment>
<dbReference type="GO" id="GO:0007099">
    <property type="term" value="P:centriole replication"/>
    <property type="evidence" value="ECO:0007669"/>
    <property type="project" value="TreeGrafter"/>
</dbReference>
<keyword evidence="4 5" id="KW-0175">Coiled coil</keyword>
<feature type="compositionally biased region" description="Low complexity" evidence="6">
    <location>
        <begin position="600"/>
        <end position="609"/>
    </location>
</feature>
<reference evidence="9" key="5">
    <citation type="submission" date="2025-09" db="UniProtKB">
        <authorList>
            <consortium name="Ensembl"/>
        </authorList>
    </citation>
    <scope>IDENTIFICATION</scope>
</reference>
<evidence type="ECO:0000256" key="4">
    <source>
        <dbReference type="ARBA" id="ARBA00023054"/>
    </source>
</evidence>
<feature type="region of interest" description="Disordered" evidence="6">
    <location>
        <begin position="578"/>
        <end position="643"/>
    </location>
</feature>
<evidence type="ECO:0000259" key="8">
    <source>
        <dbReference type="Pfam" id="PF25771"/>
    </source>
</evidence>
<dbReference type="PANTHER" id="PTHR18875">
    <property type="entry name" value="SARCOMA ANTIGEN NY-SAR-24/CYTOSKELETAL PROTEIN SOJO"/>
    <property type="match status" value="1"/>
</dbReference>
<evidence type="ECO:0000256" key="1">
    <source>
        <dbReference type="ARBA" id="ARBA00004496"/>
    </source>
</evidence>
<organism evidence="9 10">
    <name type="scientific">Electrophorus electricus</name>
    <name type="common">Electric eel</name>
    <name type="synonym">Gymnotus electricus</name>
    <dbReference type="NCBI Taxonomy" id="8005"/>
    <lineage>
        <taxon>Eukaryota</taxon>
        <taxon>Metazoa</taxon>
        <taxon>Chordata</taxon>
        <taxon>Craniata</taxon>
        <taxon>Vertebrata</taxon>
        <taxon>Euteleostomi</taxon>
        <taxon>Actinopterygii</taxon>
        <taxon>Neopterygii</taxon>
        <taxon>Teleostei</taxon>
        <taxon>Ostariophysi</taxon>
        <taxon>Gymnotiformes</taxon>
        <taxon>Gymnotoidei</taxon>
        <taxon>Gymnotidae</taxon>
        <taxon>Electrophorus</taxon>
    </lineage>
</organism>
<dbReference type="Proteomes" id="UP000314983">
    <property type="component" value="Chromosome 3"/>
</dbReference>